<gene>
    <name evidence="1" type="ORF">AFUS01_LOCUS8847</name>
</gene>
<dbReference type="Proteomes" id="UP000708208">
    <property type="component" value="Unassembled WGS sequence"/>
</dbReference>
<comment type="caution">
    <text evidence="1">The sequence shown here is derived from an EMBL/GenBank/DDBJ whole genome shotgun (WGS) entry which is preliminary data.</text>
</comment>
<dbReference type="AlphaFoldDB" id="A0A8J2P0E3"/>
<accession>A0A8J2P0E3</accession>
<dbReference type="EMBL" id="CAJVCH010062143">
    <property type="protein sequence ID" value="CAG7719524.1"/>
    <property type="molecule type" value="Genomic_DNA"/>
</dbReference>
<keyword evidence="2" id="KW-1185">Reference proteome</keyword>
<protein>
    <submittedName>
        <fullName evidence="1">Uncharacterized protein</fullName>
    </submittedName>
</protein>
<sequence>NQAVALTNFNHELNLAESGKSLSTIFSASKKVISGVGSKSAFTASTTLSVGQYTSGCCKNFGPEYHLVDGRKSISGFDRVAPSAKFSSVGIQRHSCTSVASSISPTRLATNCFRLGVTRRA</sequence>
<organism evidence="1 2">
    <name type="scientific">Allacma fusca</name>
    <dbReference type="NCBI Taxonomy" id="39272"/>
    <lineage>
        <taxon>Eukaryota</taxon>
        <taxon>Metazoa</taxon>
        <taxon>Ecdysozoa</taxon>
        <taxon>Arthropoda</taxon>
        <taxon>Hexapoda</taxon>
        <taxon>Collembola</taxon>
        <taxon>Symphypleona</taxon>
        <taxon>Sminthuridae</taxon>
        <taxon>Allacma</taxon>
    </lineage>
</organism>
<proteinExistence type="predicted"/>
<name>A0A8J2P0E3_9HEXA</name>
<evidence type="ECO:0000313" key="2">
    <source>
        <dbReference type="Proteomes" id="UP000708208"/>
    </source>
</evidence>
<evidence type="ECO:0000313" key="1">
    <source>
        <dbReference type="EMBL" id="CAG7719524.1"/>
    </source>
</evidence>
<feature type="non-terminal residue" evidence="1">
    <location>
        <position position="1"/>
    </location>
</feature>
<reference evidence="1" key="1">
    <citation type="submission" date="2021-06" db="EMBL/GenBank/DDBJ databases">
        <authorList>
            <person name="Hodson N. C."/>
            <person name="Mongue J. A."/>
            <person name="Jaron S. K."/>
        </authorList>
    </citation>
    <scope>NUCLEOTIDE SEQUENCE</scope>
</reference>